<evidence type="ECO:0000313" key="3">
    <source>
        <dbReference type="Proteomes" id="UP000585474"/>
    </source>
</evidence>
<dbReference type="EMBL" id="BJWL01000004">
    <property type="protein sequence ID" value="GFY85552.1"/>
    <property type="molecule type" value="Genomic_DNA"/>
</dbReference>
<name>A0A7J0EH13_9ERIC</name>
<organism evidence="2 3">
    <name type="scientific">Actinidia rufa</name>
    <dbReference type="NCBI Taxonomy" id="165716"/>
    <lineage>
        <taxon>Eukaryota</taxon>
        <taxon>Viridiplantae</taxon>
        <taxon>Streptophyta</taxon>
        <taxon>Embryophyta</taxon>
        <taxon>Tracheophyta</taxon>
        <taxon>Spermatophyta</taxon>
        <taxon>Magnoliopsida</taxon>
        <taxon>eudicotyledons</taxon>
        <taxon>Gunneridae</taxon>
        <taxon>Pentapetalae</taxon>
        <taxon>asterids</taxon>
        <taxon>Ericales</taxon>
        <taxon>Actinidiaceae</taxon>
        <taxon>Actinidia</taxon>
    </lineage>
</organism>
<comment type="caution">
    <text evidence="2">The sequence shown here is derived from an EMBL/GenBank/DDBJ whole genome shotgun (WGS) entry which is preliminary data.</text>
</comment>
<feature type="compositionally biased region" description="Polar residues" evidence="1">
    <location>
        <begin position="7"/>
        <end position="26"/>
    </location>
</feature>
<evidence type="ECO:0000313" key="2">
    <source>
        <dbReference type="EMBL" id="GFY85552.1"/>
    </source>
</evidence>
<dbReference type="Proteomes" id="UP000585474">
    <property type="component" value="Unassembled WGS sequence"/>
</dbReference>
<dbReference type="AlphaFoldDB" id="A0A7J0EH13"/>
<reference evidence="2 3" key="1">
    <citation type="submission" date="2019-07" db="EMBL/GenBank/DDBJ databases">
        <title>De Novo Assembly of kiwifruit Actinidia rufa.</title>
        <authorList>
            <person name="Sugita-Konishi S."/>
            <person name="Sato K."/>
            <person name="Mori E."/>
            <person name="Abe Y."/>
            <person name="Kisaki G."/>
            <person name="Hamano K."/>
            <person name="Suezawa K."/>
            <person name="Otani M."/>
            <person name="Fukuda T."/>
            <person name="Manabe T."/>
            <person name="Gomi K."/>
            <person name="Tabuchi M."/>
            <person name="Akimitsu K."/>
            <person name="Kataoka I."/>
        </authorList>
    </citation>
    <scope>NUCLEOTIDE SEQUENCE [LARGE SCALE GENOMIC DNA]</scope>
    <source>
        <strain evidence="3">cv. Fuchu</strain>
    </source>
</reference>
<protein>
    <submittedName>
        <fullName evidence="2">Uncharacterized protein</fullName>
    </submittedName>
</protein>
<accession>A0A7J0EH13</accession>
<evidence type="ECO:0000256" key="1">
    <source>
        <dbReference type="SAM" id="MobiDB-lite"/>
    </source>
</evidence>
<keyword evidence="3" id="KW-1185">Reference proteome</keyword>
<proteinExistence type="predicted"/>
<gene>
    <name evidence="2" type="ORF">Acr_04g0002900</name>
</gene>
<feature type="region of interest" description="Disordered" evidence="1">
    <location>
        <begin position="1"/>
        <end position="66"/>
    </location>
</feature>
<sequence length="66" mass="6866">MADKNVANYTGTRQSGAETGQGSKSKGCTVVPSPKKSVKQMMVESVKSSTKKYKNMPKISPGAGSA</sequence>